<comment type="caution">
    <text evidence="2">The sequence shown here is derived from an EMBL/GenBank/DDBJ whole genome shotgun (WGS) entry which is preliminary data.</text>
</comment>
<dbReference type="Gene3D" id="3.40.50.2000">
    <property type="entry name" value="Glycogen Phosphorylase B"/>
    <property type="match status" value="1"/>
</dbReference>
<dbReference type="SUPFAM" id="SSF53756">
    <property type="entry name" value="UDP-Glycosyltransferase/glycogen phosphorylase"/>
    <property type="match status" value="1"/>
</dbReference>
<evidence type="ECO:0000313" key="3">
    <source>
        <dbReference type="Proteomes" id="UP001234787"/>
    </source>
</evidence>
<sequence length="146" mass="16517">MAVALPHGFVERTQRRGLPVTEWAPQLHILAHPSAGALLNNCGWISVSGGLRFEVSFVTLALLYEQSLNAKLIAQELELGVEVRRNEEDDSFSCKVVRTLMEEEEGRQIRSRVQEIIRDLTRNDSQVYRASIHNFVSLIKQKASCK</sequence>
<proteinExistence type="predicted"/>
<accession>A0AAD3RQH8</accession>
<organism evidence="2 3">
    <name type="scientific">Cryptomeria japonica</name>
    <name type="common">Japanese cedar</name>
    <name type="synonym">Cupressus japonica</name>
    <dbReference type="NCBI Taxonomy" id="3369"/>
    <lineage>
        <taxon>Eukaryota</taxon>
        <taxon>Viridiplantae</taxon>
        <taxon>Streptophyta</taxon>
        <taxon>Embryophyta</taxon>
        <taxon>Tracheophyta</taxon>
        <taxon>Spermatophyta</taxon>
        <taxon>Pinopsida</taxon>
        <taxon>Pinidae</taxon>
        <taxon>Conifers II</taxon>
        <taxon>Cupressales</taxon>
        <taxon>Cupressaceae</taxon>
        <taxon>Cryptomeria</taxon>
    </lineage>
</organism>
<dbReference type="AlphaFoldDB" id="A0AAD3RQH8"/>
<keyword evidence="3" id="KW-1185">Reference proteome</keyword>
<dbReference type="PANTHER" id="PTHR48045:SF31">
    <property type="entry name" value="UDP-GLYCOSYLTRANSFERASE 76B1-LIKE"/>
    <property type="match status" value="1"/>
</dbReference>
<evidence type="ECO:0000313" key="2">
    <source>
        <dbReference type="EMBL" id="GLJ59707.1"/>
    </source>
</evidence>
<dbReference type="GO" id="GO:0008194">
    <property type="term" value="F:UDP-glycosyltransferase activity"/>
    <property type="evidence" value="ECO:0007669"/>
    <property type="project" value="InterPro"/>
</dbReference>
<name>A0AAD3RQH8_CRYJA</name>
<gene>
    <name evidence="2" type="ORF">SUGI_1519690</name>
</gene>
<keyword evidence="1" id="KW-0808">Transferase</keyword>
<protein>
    <submittedName>
        <fullName evidence="2">Uncharacterized protein</fullName>
    </submittedName>
</protein>
<dbReference type="EMBL" id="BSEH01001267">
    <property type="protein sequence ID" value="GLJ59707.1"/>
    <property type="molecule type" value="Genomic_DNA"/>
</dbReference>
<dbReference type="Proteomes" id="UP001234787">
    <property type="component" value="Unassembled WGS sequence"/>
</dbReference>
<dbReference type="Pfam" id="PF00201">
    <property type="entry name" value="UDPGT"/>
    <property type="match status" value="1"/>
</dbReference>
<dbReference type="InterPro" id="IPR002213">
    <property type="entry name" value="UDP_glucos_trans"/>
</dbReference>
<dbReference type="PANTHER" id="PTHR48045">
    <property type="entry name" value="UDP-GLYCOSYLTRANSFERASE 72B1"/>
    <property type="match status" value="1"/>
</dbReference>
<evidence type="ECO:0000256" key="1">
    <source>
        <dbReference type="ARBA" id="ARBA00022679"/>
    </source>
</evidence>
<reference evidence="2" key="1">
    <citation type="submission" date="2022-12" db="EMBL/GenBank/DDBJ databases">
        <title>Chromosome-Level Genome Assembly of Japanese Cedar (Cryptomeriajaponica D. Don).</title>
        <authorList>
            <person name="Fujino T."/>
            <person name="Yamaguchi K."/>
            <person name="Yokoyama T."/>
            <person name="Hamanaka T."/>
            <person name="Harazono Y."/>
            <person name="Kamada H."/>
            <person name="Kobayashi W."/>
            <person name="Ujino-Ihara T."/>
            <person name="Uchiyama K."/>
            <person name="Matsumoto A."/>
            <person name="Izuno A."/>
            <person name="Tsumura Y."/>
            <person name="Toyoda A."/>
            <person name="Shigenobu S."/>
            <person name="Moriguchi Y."/>
            <person name="Ueno S."/>
            <person name="Kasahara M."/>
        </authorList>
    </citation>
    <scope>NUCLEOTIDE SEQUENCE</scope>
</reference>